<keyword evidence="3" id="KW-0804">Transcription</keyword>
<sequence>MTDPTPSPDLLAGYRQAPYAEDCAPRRLLKLFSGKWVTMILHALHMSGGSARPGALQRNLPGLSKKMMTQTLRDLQTAGLVERVVIQTMPPNVEYRLTALGQRFIEPLEMLYCWGVRHADLLQQLGQQPD</sequence>
<keyword evidence="2" id="KW-0238">DNA-binding</keyword>
<dbReference type="EMBL" id="CBLX010000004">
    <property type="protein sequence ID" value="CDG38717.1"/>
    <property type="molecule type" value="Genomic_DNA"/>
</dbReference>
<protein>
    <submittedName>
        <fullName evidence="5">Transcriptional regulator, HxlR family</fullName>
    </submittedName>
</protein>
<evidence type="ECO:0000259" key="4">
    <source>
        <dbReference type="PROSITE" id="PS51118"/>
    </source>
</evidence>
<feature type="domain" description="HTH hxlR-type" evidence="4">
    <location>
        <begin position="23"/>
        <end position="123"/>
    </location>
</feature>
<keyword evidence="1" id="KW-0805">Transcription regulation</keyword>
<dbReference type="PANTHER" id="PTHR33204:SF18">
    <property type="entry name" value="TRANSCRIPTIONAL REGULATORY PROTEIN"/>
    <property type="match status" value="1"/>
</dbReference>
<dbReference type="AlphaFoldDB" id="A0A060QIY1"/>
<evidence type="ECO:0000256" key="1">
    <source>
        <dbReference type="ARBA" id="ARBA00023015"/>
    </source>
</evidence>
<reference evidence="5 6" key="2">
    <citation type="journal article" date="2014" name="PLoS ONE">
        <title>Evolution of mitochondria reconstructed from the energy metabolism of living bacteria.</title>
        <authorList>
            <person name="Degli Esposti M."/>
            <person name="Chouaia B."/>
            <person name="Comandatore F."/>
            <person name="Crotti E."/>
            <person name="Sassera D."/>
            <person name="Lievens P.M."/>
            <person name="Daffonchio D."/>
            <person name="Bandi C."/>
        </authorList>
    </citation>
    <scope>NUCLEOTIDE SEQUENCE [LARGE SCALE GENOMIC DNA]</scope>
    <source>
        <strain evidence="5 6">SF2.1</strain>
    </source>
</reference>
<accession>A0A060QIY1</accession>
<gene>
    <name evidence="5" type="ORF">ASAP_0672</name>
</gene>
<dbReference type="RefSeq" id="WP_023979644.1">
    <property type="nucleotide sequence ID" value="NZ_CBLX010000004.1"/>
</dbReference>
<proteinExistence type="predicted"/>
<comment type="caution">
    <text evidence="5">The sequence shown here is derived from an EMBL/GenBank/DDBJ whole genome shotgun (WGS) entry which is preliminary data.</text>
</comment>
<name>A0A060QIY1_9PROT</name>
<dbReference type="InterPro" id="IPR036390">
    <property type="entry name" value="WH_DNA-bd_sf"/>
</dbReference>
<dbReference type="eggNOG" id="COG1733">
    <property type="taxonomic scope" value="Bacteria"/>
</dbReference>
<dbReference type="PROSITE" id="PS51118">
    <property type="entry name" value="HTH_HXLR"/>
    <property type="match status" value="1"/>
</dbReference>
<evidence type="ECO:0000256" key="3">
    <source>
        <dbReference type="ARBA" id="ARBA00023163"/>
    </source>
</evidence>
<reference evidence="5 6" key="1">
    <citation type="journal article" date="2014" name="Genome Biol. Evol.">
        <title>Acetic acid bacteria genomes reveal functional traits for adaptation to life in insect guts.</title>
        <authorList>
            <person name="Chouaia B."/>
            <person name="Gaiarsa S."/>
            <person name="Crotti E."/>
            <person name="Comandatore F."/>
            <person name="Degli Esposti M."/>
            <person name="Ricci I."/>
            <person name="Alma A."/>
            <person name="Favia G."/>
            <person name="Bandi C."/>
            <person name="Daffonchio D."/>
        </authorList>
    </citation>
    <scope>NUCLEOTIDE SEQUENCE [LARGE SCALE GENOMIC DNA]</scope>
    <source>
        <strain evidence="5 6">SF2.1</strain>
    </source>
</reference>
<dbReference type="GO" id="GO:0003677">
    <property type="term" value="F:DNA binding"/>
    <property type="evidence" value="ECO:0007669"/>
    <property type="project" value="UniProtKB-KW"/>
</dbReference>
<organism evidence="5 6">
    <name type="scientific">Asaia bogorensis</name>
    <dbReference type="NCBI Taxonomy" id="91915"/>
    <lineage>
        <taxon>Bacteria</taxon>
        <taxon>Pseudomonadati</taxon>
        <taxon>Pseudomonadota</taxon>
        <taxon>Alphaproteobacteria</taxon>
        <taxon>Acetobacterales</taxon>
        <taxon>Acetobacteraceae</taxon>
        <taxon>Asaia</taxon>
    </lineage>
</organism>
<dbReference type="Gene3D" id="1.10.10.10">
    <property type="entry name" value="Winged helix-like DNA-binding domain superfamily/Winged helix DNA-binding domain"/>
    <property type="match status" value="1"/>
</dbReference>
<dbReference type="Proteomes" id="UP000027583">
    <property type="component" value="Unassembled WGS sequence"/>
</dbReference>
<dbReference type="Pfam" id="PF01638">
    <property type="entry name" value="HxlR"/>
    <property type="match status" value="1"/>
</dbReference>
<evidence type="ECO:0000313" key="6">
    <source>
        <dbReference type="Proteomes" id="UP000027583"/>
    </source>
</evidence>
<dbReference type="SUPFAM" id="SSF46785">
    <property type="entry name" value="Winged helix' DNA-binding domain"/>
    <property type="match status" value="1"/>
</dbReference>
<dbReference type="InterPro" id="IPR002577">
    <property type="entry name" value="HTH_HxlR"/>
</dbReference>
<dbReference type="PANTHER" id="PTHR33204">
    <property type="entry name" value="TRANSCRIPTIONAL REGULATOR, MARR FAMILY"/>
    <property type="match status" value="1"/>
</dbReference>
<evidence type="ECO:0000256" key="2">
    <source>
        <dbReference type="ARBA" id="ARBA00023125"/>
    </source>
</evidence>
<dbReference type="InterPro" id="IPR036388">
    <property type="entry name" value="WH-like_DNA-bd_sf"/>
</dbReference>
<evidence type="ECO:0000313" key="5">
    <source>
        <dbReference type="EMBL" id="CDG38717.1"/>
    </source>
</evidence>